<dbReference type="FunCoup" id="A0A2I4C2M1">
    <property type="interactions" value="124"/>
</dbReference>
<dbReference type="PROSITE" id="PS50188">
    <property type="entry name" value="B302_SPRY"/>
    <property type="match status" value="1"/>
</dbReference>
<keyword evidence="3" id="KW-0862">Zinc</keyword>
<sequence length="288" mass="32225">MRPILLASTQSDQNLYRFPPSGSFKALPVRLDLHKSDLLTFLGAHSFTRPLPLMPNSGAGTKRTMPVLKKAGRKGSSTPEEKLPPYEPNIEEPTTRADFMKYWFPLSLDDKTAQKLLWISESGSKVVRTSDAVCPYPTRPERYEHSPQVLCKEGLLGCRGYWEVAYDGWVVIGVVSENAPRKGQEVPCGIGENSTSWGVGRSGSCFQVWHNGENTDVQMPSSSAMGVYVDQPAGIIKFLSVEGEAEEEEVRLIYKFKAKMKEKVFPGFWIGTNSFCLLRKKRAEIQEN</sequence>
<evidence type="ECO:0000313" key="7">
    <source>
        <dbReference type="RefSeq" id="XP_013874243.1"/>
    </source>
</evidence>
<dbReference type="STRING" id="52670.A0A2I4C2M1"/>
<dbReference type="InParanoid" id="A0A2I4C2M1"/>
<reference evidence="7" key="1">
    <citation type="submission" date="2025-08" db="UniProtKB">
        <authorList>
            <consortium name="RefSeq"/>
        </authorList>
    </citation>
    <scope>IDENTIFICATION</scope>
    <source>
        <strain evidence="7">Quisiro</strain>
        <tissue evidence="7">Liver</tissue>
    </source>
</reference>
<keyword evidence="1" id="KW-0479">Metal-binding</keyword>
<evidence type="ECO:0000256" key="2">
    <source>
        <dbReference type="ARBA" id="ARBA00022771"/>
    </source>
</evidence>
<dbReference type="InterPro" id="IPR043136">
    <property type="entry name" value="B30.2/SPRY_sf"/>
</dbReference>
<dbReference type="Pfam" id="PF13765">
    <property type="entry name" value="PRY"/>
    <property type="match status" value="1"/>
</dbReference>
<evidence type="ECO:0000259" key="5">
    <source>
        <dbReference type="PROSITE" id="PS50188"/>
    </source>
</evidence>
<dbReference type="InterPro" id="IPR006574">
    <property type="entry name" value="PRY"/>
</dbReference>
<dbReference type="Pfam" id="PF00622">
    <property type="entry name" value="SPRY"/>
    <property type="match status" value="1"/>
</dbReference>
<dbReference type="RefSeq" id="XP_013874243.1">
    <property type="nucleotide sequence ID" value="XM_014018789.1"/>
</dbReference>
<dbReference type="AlphaFoldDB" id="A0A2I4C2M1"/>
<dbReference type="PRINTS" id="PR01407">
    <property type="entry name" value="BUTYPHLNCDUF"/>
</dbReference>
<proteinExistence type="predicted"/>
<dbReference type="SUPFAM" id="SSF49899">
    <property type="entry name" value="Concanavalin A-like lectins/glucanases"/>
    <property type="match status" value="1"/>
</dbReference>
<protein>
    <submittedName>
        <fullName evidence="7">Tripartite motif-containing protein 16</fullName>
    </submittedName>
</protein>
<dbReference type="InterPro" id="IPR001870">
    <property type="entry name" value="B30.2/SPRY"/>
</dbReference>
<dbReference type="InterPro" id="IPR003879">
    <property type="entry name" value="Butyrophylin_SPRY"/>
</dbReference>
<dbReference type="PANTHER" id="PTHR25465">
    <property type="entry name" value="B-BOX DOMAIN CONTAINING"/>
    <property type="match status" value="1"/>
</dbReference>
<keyword evidence="6" id="KW-1185">Reference proteome</keyword>
<organism evidence="6 7">
    <name type="scientific">Austrofundulus limnaeus</name>
    <name type="common">Annual killifish</name>
    <dbReference type="NCBI Taxonomy" id="52670"/>
    <lineage>
        <taxon>Eukaryota</taxon>
        <taxon>Metazoa</taxon>
        <taxon>Chordata</taxon>
        <taxon>Craniata</taxon>
        <taxon>Vertebrata</taxon>
        <taxon>Euteleostomi</taxon>
        <taxon>Actinopterygii</taxon>
        <taxon>Neopterygii</taxon>
        <taxon>Teleostei</taxon>
        <taxon>Neoteleostei</taxon>
        <taxon>Acanthomorphata</taxon>
        <taxon>Ovalentaria</taxon>
        <taxon>Atherinomorphae</taxon>
        <taxon>Cyprinodontiformes</taxon>
        <taxon>Rivulidae</taxon>
        <taxon>Austrofundulus</taxon>
    </lineage>
</organism>
<dbReference type="Gene3D" id="2.60.120.920">
    <property type="match status" value="1"/>
</dbReference>
<dbReference type="InterPro" id="IPR051051">
    <property type="entry name" value="E3_ubiq-ligase_TRIM/RNF"/>
</dbReference>
<feature type="region of interest" description="Disordered" evidence="4">
    <location>
        <begin position="69"/>
        <end position="90"/>
    </location>
</feature>
<dbReference type="OrthoDB" id="8719929at2759"/>
<feature type="domain" description="B30.2/SPRY" evidence="5">
    <location>
        <begin position="86"/>
        <end position="287"/>
    </location>
</feature>
<accession>A0A2I4C2M1</accession>
<evidence type="ECO:0000313" key="6">
    <source>
        <dbReference type="Proteomes" id="UP000192220"/>
    </source>
</evidence>
<dbReference type="PANTHER" id="PTHR25465:SF80">
    <property type="entry name" value="TRIPARTITE MOTIF-CONTAINING PROTEIN 16-LIKE"/>
    <property type="match status" value="1"/>
</dbReference>
<dbReference type="Proteomes" id="UP000192220">
    <property type="component" value="Unplaced"/>
</dbReference>
<dbReference type="InterPro" id="IPR003877">
    <property type="entry name" value="SPRY_dom"/>
</dbReference>
<dbReference type="GO" id="GO:0008270">
    <property type="term" value="F:zinc ion binding"/>
    <property type="evidence" value="ECO:0007669"/>
    <property type="project" value="UniProtKB-KW"/>
</dbReference>
<evidence type="ECO:0000256" key="3">
    <source>
        <dbReference type="ARBA" id="ARBA00022833"/>
    </source>
</evidence>
<evidence type="ECO:0000256" key="4">
    <source>
        <dbReference type="SAM" id="MobiDB-lite"/>
    </source>
</evidence>
<name>A0A2I4C2M1_AUSLI</name>
<dbReference type="GO" id="GO:0005737">
    <property type="term" value="C:cytoplasm"/>
    <property type="evidence" value="ECO:0007669"/>
    <property type="project" value="UniProtKB-ARBA"/>
</dbReference>
<dbReference type="KEGG" id="alim:106524815"/>
<dbReference type="InterPro" id="IPR013320">
    <property type="entry name" value="ConA-like_dom_sf"/>
</dbReference>
<evidence type="ECO:0000256" key="1">
    <source>
        <dbReference type="ARBA" id="ARBA00022723"/>
    </source>
</evidence>
<gene>
    <name evidence="7" type="primary">zgc:195001</name>
</gene>
<keyword evidence="2" id="KW-0863">Zinc-finger</keyword>